<dbReference type="EMBL" id="BMLF01000001">
    <property type="protein sequence ID" value="GGL87559.1"/>
    <property type="molecule type" value="Genomic_DNA"/>
</dbReference>
<dbReference type="Proteomes" id="UP000649829">
    <property type="component" value="Unassembled WGS sequence"/>
</dbReference>
<proteinExistence type="predicted"/>
<comment type="caution">
    <text evidence="2">The sequence shown here is derived from an EMBL/GenBank/DDBJ whole genome shotgun (WGS) entry which is preliminary data.</text>
</comment>
<evidence type="ECO:0000259" key="1">
    <source>
        <dbReference type="Pfam" id="PF11695"/>
    </source>
</evidence>
<evidence type="ECO:0000313" key="2">
    <source>
        <dbReference type="EMBL" id="GGL87559.1"/>
    </source>
</evidence>
<dbReference type="RefSeq" id="WP_028285615.1">
    <property type="nucleotide sequence ID" value="NZ_BMLF01000001.1"/>
</dbReference>
<reference evidence="2" key="1">
    <citation type="journal article" date="2014" name="Int. J. Syst. Evol. Microbiol.">
        <title>Complete genome sequence of Corynebacterium casei LMG S-19264T (=DSM 44701T), isolated from a smear-ripened cheese.</title>
        <authorList>
            <consortium name="US DOE Joint Genome Institute (JGI-PGF)"/>
            <person name="Walter F."/>
            <person name="Albersmeier A."/>
            <person name="Kalinowski J."/>
            <person name="Ruckert C."/>
        </authorList>
    </citation>
    <scope>NUCLEOTIDE SEQUENCE</scope>
    <source>
        <strain evidence="2">CGMCC 1.6293</strain>
    </source>
</reference>
<dbReference type="InterPro" id="IPR021708">
    <property type="entry name" value="DUF3291"/>
</dbReference>
<evidence type="ECO:0000313" key="3">
    <source>
        <dbReference type="Proteomes" id="UP000649829"/>
    </source>
</evidence>
<protein>
    <recommendedName>
        <fullName evidence="1">DUF3291 domain-containing protein</fullName>
    </recommendedName>
</protein>
<dbReference type="Pfam" id="PF11695">
    <property type="entry name" value="DUF3291"/>
    <property type="match status" value="1"/>
</dbReference>
<accession>A0A917SLX9</accession>
<sequence>MSAPIRHIAEFNIGILRHGWDDPRIADFVNGLDRVNALAHRGPGFVRMERLERLTEHGPTDHAFGWDAVKAQGWQAHRCGEAA</sequence>
<name>A0A917SLX9_9RHOB</name>
<keyword evidence="3" id="KW-1185">Reference proteome</keyword>
<dbReference type="AlphaFoldDB" id="A0A917SLX9"/>
<reference evidence="2" key="2">
    <citation type="submission" date="2020-09" db="EMBL/GenBank/DDBJ databases">
        <authorList>
            <person name="Sun Q."/>
            <person name="Zhou Y."/>
        </authorList>
    </citation>
    <scope>NUCLEOTIDE SEQUENCE</scope>
    <source>
        <strain evidence="2">CGMCC 1.6293</strain>
    </source>
</reference>
<feature type="domain" description="DUF3291" evidence="1">
    <location>
        <begin position="8"/>
        <end position="47"/>
    </location>
</feature>
<organism evidence="2 3">
    <name type="scientific">Pseudooceanicola nanhaiensis</name>
    <dbReference type="NCBI Taxonomy" id="375761"/>
    <lineage>
        <taxon>Bacteria</taxon>
        <taxon>Pseudomonadati</taxon>
        <taxon>Pseudomonadota</taxon>
        <taxon>Alphaproteobacteria</taxon>
        <taxon>Rhodobacterales</taxon>
        <taxon>Paracoccaceae</taxon>
        <taxon>Pseudooceanicola</taxon>
    </lineage>
</organism>
<gene>
    <name evidence="2" type="ORF">GCM10011534_06960</name>
</gene>